<proteinExistence type="predicted"/>
<gene>
    <name evidence="1" type="ORF">JI746_02640</name>
</gene>
<dbReference type="PANTHER" id="PTHR35861:SF1">
    <property type="entry name" value="PHAGE TAIL SHEATH PROTEIN"/>
    <property type="match status" value="1"/>
</dbReference>
<sequence>MSLVFEPAVTSAPADLQRTDVACFVGFVGRRPGRPLPPALLAQLEAAGWVNGPWRRPAAQIESLLNVPLALDSWHLFDRYYDWDRRPLDAARRRFCASYLGAAVRSFFARGGRKAIIVRVGDPWPYLEASAQRVRRRPQRLDLLLPHDRSFEPHDPSTWQGLHHLHGLPDDSLLLLPDLVDACAPLPPPPEPLPRLAPVPEGFAPCDVEAPPAQDTPLHRIAAPRLHHTGYRRWWAALRAARDFLAAQQRATMLVAALPLPLNTTHGPAKVHAQAELLAYLQQVGVLRSAVAEDTRQGRPAEALLQFAWPWLRTRAAEGDLPEGLEPAEGVLAGLIANGALTQGTFRSAAGDRSIPLLRDVGGAEPVPSWGLGDESPAGRLARRVCLFTPGPGGWTLQSDVTTSAQEPWRFGGASRLIAAILRAARTAGDAAVFEPNGERLWARLRGTIEDLLEGFWREGAFGGNSMAEAFSVRCDRTTMTQNDLDAGRLVVVVQVRPAMAIERITVVLKLAHAASVGTPVAEAA</sequence>
<dbReference type="InterPro" id="IPR052042">
    <property type="entry name" value="Tail_sheath_structural"/>
</dbReference>
<evidence type="ECO:0000313" key="1">
    <source>
        <dbReference type="EMBL" id="MBL0423992.1"/>
    </source>
</evidence>
<name>A0ABS1JIF2_9BURK</name>
<evidence type="ECO:0000313" key="2">
    <source>
        <dbReference type="Proteomes" id="UP000622707"/>
    </source>
</evidence>
<accession>A0ABS1JIF2</accession>
<organism evidence="1 2">
    <name type="scientific">Ramlibacter alkalitolerans</name>
    <dbReference type="NCBI Taxonomy" id="2039631"/>
    <lineage>
        <taxon>Bacteria</taxon>
        <taxon>Pseudomonadati</taxon>
        <taxon>Pseudomonadota</taxon>
        <taxon>Betaproteobacteria</taxon>
        <taxon>Burkholderiales</taxon>
        <taxon>Comamonadaceae</taxon>
        <taxon>Ramlibacter</taxon>
    </lineage>
</organism>
<keyword evidence="2" id="KW-1185">Reference proteome</keyword>
<reference evidence="1 2" key="1">
    <citation type="journal article" date="2017" name="Int. J. Syst. Evol. Microbiol.">
        <title>Ramlibacter alkalitolerans sp. nov., alkali-tolerant bacterium isolated from soil of ginseng.</title>
        <authorList>
            <person name="Lee D.H."/>
            <person name="Cha C.J."/>
        </authorList>
    </citation>
    <scope>NUCLEOTIDE SEQUENCE [LARGE SCALE GENOMIC DNA]</scope>
    <source>
        <strain evidence="1 2">KACC 19305</strain>
    </source>
</reference>
<protein>
    <submittedName>
        <fullName evidence="1">Phage tail protein</fullName>
    </submittedName>
</protein>
<dbReference type="RefSeq" id="WP_201687211.1">
    <property type="nucleotide sequence ID" value="NZ_JAEQND010000001.1"/>
</dbReference>
<dbReference type="PANTHER" id="PTHR35861">
    <property type="match status" value="1"/>
</dbReference>
<dbReference type="Proteomes" id="UP000622707">
    <property type="component" value="Unassembled WGS sequence"/>
</dbReference>
<dbReference type="EMBL" id="JAEQND010000001">
    <property type="protein sequence ID" value="MBL0423992.1"/>
    <property type="molecule type" value="Genomic_DNA"/>
</dbReference>
<comment type="caution">
    <text evidence="1">The sequence shown here is derived from an EMBL/GenBank/DDBJ whole genome shotgun (WGS) entry which is preliminary data.</text>
</comment>